<evidence type="ECO:0000256" key="9">
    <source>
        <dbReference type="ARBA" id="ARBA00023065"/>
    </source>
</evidence>
<keyword evidence="7 11" id="KW-0630">Potassium</keyword>
<proteinExistence type="inferred from homology"/>
<dbReference type="EMBL" id="JACSQV010000010">
    <property type="protein sequence ID" value="MBD7919081.1"/>
    <property type="molecule type" value="Genomic_DNA"/>
</dbReference>
<dbReference type="NCBIfam" id="NF001454">
    <property type="entry name" value="PRK00315.1"/>
    <property type="match status" value="1"/>
</dbReference>
<dbReference type="Proteomes" id="UP000604241">
    <property type="component" value="Unassembled WGS sequence"/>
</dbReference>
<protein>
    <recommendedName>
        <fullName evidence="11">Potassium-transporting ATPase KdpC subunit</fullName>
    </recommendedName>
    <alternativeName>
        <fullName evidence="11">ATP phosphohydrolase [potassium-transporting] C chain</fullName>
    </alternativeName>
    <alternativeName>
        <fullName evidence="11">Potassium-binding and translocating subunit C</fullName>
    </alternativeName>
    <alternativeName>
        <fullName evidence="11">Potassium-translocating ATPase C chain</fullName>
    </alternativeName>
</protein>
<comment type="caution">
    <text evidence="13">The sequence shown here is derived from an EMBL/GenBank/DDBJ whole genome shotgun (WGS) entry which is preliminary data.</text>
</comment>
<evidence type="ECO:0000256" key="10">
    <source>
        <dbReference type="ARBA" id="ARBA00023136"/>
    </source>
</evidence>
<keyword evidence="6 11" id="KW-0067">ATP-binding</keyword>
<evidence type="ECO:0000256" key="11">
    <source>
        <dbReference type="HAMAP-Rule" id="MF_00276"/>
    </source>
</evidence>
<keyword evidence="8 11" id="KW-1133">Transmembrane helix</keyword>
<accession>A0ABR8QFD6</accession>
<dbReference type="PANTHER" id="PTHR30042">
    <property type="entry name" value="POTASSIUM-TRANSPORTING ATPASE C CHAIN"/>
    <property type="match status" value="1"/>
</dbReference>
<organism evidence="13 14">
    <name type="scientific">Cellulomonas avistercoris</name>
    <dbReference type="NCBI Taxonomy" id="2762242"/>
    <lineage>
        <taxon>Bacteria</taxon>
        <taxon>Bacillati</taxon>
        <taxon>Actinomycetota</taxon>
        <taxon>Actinomycetes</taxon>
        <taxon>Micrococcales</taxon>
        <taxon>Cellulomonadaceae</taxon>
        <taxon>Cellulomonas</taxon>
    </lineage>
</organism>
<keyword evidence="1 11" id="KW-0813">Transport</keyword>
<dbReference type="Pfam" id="PF02669">
    <property type="entry name" value="KdpC"/>
    <property type="match status" value="1"/>
</dbReference>
<dbReference type="PIRSF" id="PIRSF001296">
    <property type="entry name" value="K_ATPase_KdpC"/>
    <property type="match status" value="1"/>
</dbReference>
<keyword evidence="5 11" id="KW-0547">Nucleotide-binding</keyword>
<dbReference type="RefSeq" id="WP_191783733.1">
    <property type="nucleotide sequence ID" value="NZ_JACSQV010000010.1"/>
</dbReference>
<dbReference type="HAMAP" id="MF_00276">
    <property type="entry name" value="KdpC"/>
    <property type="match status" value="1"/>
</dbReference>
<evidence type="ECO:0000313" key="14">
    <source>
        <dbReference type="Proteomes" id="UP000604241"/>
    </source>
</evidence>
<keyword evidence="10 11" id="KW-0472">Membrane</keyword>
<comment type="similarity">
    <text evidence="11">Belongs to the KdpC family.</text>
</comment>
<keyword evidence="3 11" id="KW-0633">Potassium transport</keyword>
<evidence type="ECO:0000256" key="4">
    <source>
        <dbReference type="ARBA" id="ARBA00022692"/>
    </source>
</evidence>
<comment type="subunit">
    <text evidence="11">The system is composed of three essential subunits: KdpA, KdpB and KdpC.</text>
</comment>
<evidence type="ECO:0000256" key="2">
    <source>
        <dbReference type="ARBA" id="ARBA00022475"/>
    </source>
</evidence>
<reference evidence="13 14" key="1">
    <citation type="submission" date="2020-08" db="EMBL/GenBank/DDBJ databases">
        <title>A Genomic Blueprint of the Chicken Gut Microbiome.</title>
        <authorList>
            <person name="Gilroy R."/>
            <person name="Ravi A."/>
            <person name="Getino M."/>
            <person name="Pursley I."/>
            <person name="Horton D.L."/>
            <person name="Alikhan N.-F."/>
            <person name="Baker D."/>
            <person name="Gharbi K."/>
            <person name="Hall N."/>
            <person name="Watson M."/>
            <person name="Adriaenssens E.M."/>
            <person name="Foster-Nyarko E."/>
            <person name="Jarju S."/>
            <person name="Secka A."/>
            <person name="Antonio M."/>
            <person name="Oren A."/>
            <person name="Chaudhuri R."/>
            <person name="La Ragione R.M."/>
            <person name="Hildebrand F."/>
            <person name="Pallen M.J."/>
        </authorList>
    </citation>
    <scope>NUCLEOTIDE SEQUENCE [LARGE SCALE GENOMIC DNA]</scope>
    <source>
        <strain evidence="13 14">Sa3CUA2</strain>
    </source>
</reference>
<sequence>MSTTTRGVGRTLAVATRATLVLTLAVVGYTAVVTGAARLVAPAQADGSLVTGADGTVVGSALIGQGFTDADGAALPQYFQSRPSAAGDGWDAGASSGSNLGPENPDLVAAIEERRAQVAVLEGVDPTDVPADAVTASSSGLDPHISPAYAALQVARVADARGLGEASVADLVERHTGARGLGFVGEPTVNVLRLNLALDDLEG</sequence>
<evidence type="ECO:0000313" key="13">
    <source>
        <dbReference type="EMBL" id="MBD7919081.1"/>
    </source>
</evidence>
<evidence type="ECO:0000256" key="3">
    <source>
        <dbReference type="ARBA" id="ARBA00022538"/>
    </source>
</evidence>
<evidence type="ECO:0000256" key="6">
    <source>
        <dbReference type="ARBA" id="ARBA00022840"/>
    </source>
</evidence>
<comment type="subcellular location">
    <subcellularLocation>
        <location evidence="11">Cell membrane</location>
        <topology evidence="11">Single-pass membrane protein</topology>
    </subcellularLocation>
</comment>
<evidence type="ECO:0000256" key="8">
    <source>
        <dbReference type="ARBA" id="ARBA00022989"/>
    </source>
</evidence>
<evidence type="ECO:0000256" key="1">
    <source>
        <dbReference type="ARBA" id="ARBA00022448"/>
    </source>
</evidence>
<evidence type="ECO:0000256" key="5">
    <source>
        <dbReference type="ARBA" id="ARBA00022741"/>
    </source>
</evidence>
<keyword evidence="9 11" id="KW-0406">Ion transport</keyword>
<evidence type="ECO:0000256" key="12">
    <source>
        <dbReference type="SAM" id="MobiDB-lite"/>
    </source>
</evidence>
<dbReference type="InterPro" id="IPR003820">
    <property type="entry name" value="KdpC"/>
</dbReference>
<dbReference type="PANTHER" id="PTHR30042:SF2">
    <property type="entry name" value="POTASSIUM-TRANSPORTING ATPASE KDPC SUBUNIT"/>
    <property type="match status" value="1"/>
</dbReference>
<evidence type="ECO:0000256" key="7">
    <source>
        <dbReference type="ARBA" id="ARBA00022958"/>
    </source>
</evidence>
<feature type="compositionally biased region" description="Low complexity" evidence="12">
    <location>
        <begin position="86"/>
        <end position="98"/>
    </location>
</feature>
<dbReference type="NCBIfam" id="TIGR00681">
    <property type="entry name" value="kdpC"/>
    <property type="match status" value="1"/>
</dbReference>
<keyword evidence="2 11" id="KW-1003">Cell membrane</keyword>
<comment type="function">
    <text evidence="11">Part of the high-affinity ATP-driven potassium transport (or Kdp) system, which catalyzes the hydrolysis of ATP coupled with the electrogenic transport of potassium into the cytoplasm. This subunit acts as a catalytic chaperone that increases the ATP-binding affinity of the ATP-hydrolyzing subunit KdpB by the formation of a transient KdpB/KdpC/ATP ternary complex.</text>
</comment>
<gene>
    <name evidence="11 13" type="primary">kdpC</name>
    <name evidence="13" type="ORF">H9657_12450</name>
</gene>
<name>A0ABR8QFD6_9CELL</name>
<keyword evidence="14" id="KW-1185">Reference proteome</keyword>
<feature type="region of interest" description="Disordered" evidence="12">
    <location>
        <begin position="86"/>
        <end position="105"/>
    </location>
</feature>
<keyword evidence="4 11" id="KW-0812">Transmembrane</keyword>